<evidence type="ECO:0000313" key="2">
    <source>
        <dbReference type="EMBL" id="MBK6975314.1"/>
    </source>
</evidence>
<feature type="transmembrane region" description="Helical" evidence="1">
    <location>
        <begin position="24"/>
        <end position="47"/>
    </location>
</feature>
<reference evidence="2" key="1">
    <citation type="submission" date="2020-10" db="EMBL/GenBank/DDBJ databases">
        <title>Connecting structure to function with the recovery of over 1000 high-quality activated sludge metagenome-assembled genomes encoding full-length rRNA genes using long-read sequencing.</title>
        <authorList>
            <person name="Singleton C.M."/>
            <person name="Petriglieri F."/>
            <person name="Kristensen J.M."/>
            <person name="Kirkegaard R.H."/>
            <person name="Michaelsen T.Y."/>
            <person name="Andersen M.H."/>
            <person name="Karst S.M."/>
            <person name="Dueholm M.S."/>
            <person name="Nielsen P.H."/>
            <person name="Albertsen M."/>
        </authorList>
    </citation>
    <scope>NUCLEOTIDE SEQUENCE</scope>
    <source>
        <strain evidence="2">Bjer_18-Q3-R1-45_BAT3C.347</strain>
    </source>
</reference>
<comment type="caution">
    <text evidence="2">The sequence shown here is derived from an EMBL/GenBank/DDBJ whole genome shotgun (WGS) entry which is preliminary data.</text>
</comment>
<feature type="transmembrane region" description="Helical" evidence="1">
    <location>
        <begin position="59"/>
        <end position="83"/>
    </location>
</feature>
<dbReference type="AlphaFoldDB" id="A0A9D7E6Y3"/>
<name>A0A9D7E6Y3_9PROT</name>
<dbReference type="GO" id="GO:0005886">
    <property type="term" value="C:plasma membrane"/>
    <property type="evidence" value="ECO:0007669"/>
    <property type="project" value="TreeGrafter"/>
</dbReference>
<keyword evidence="1" id="KW-1133">Transmembrane helix</keyword>
<keyword evidence="1" id="KW-0472">Membrane</keyword>
<dbReference type="Pfam" id="PF04341">
    <property type="entry name" value="DUF485"/>
    <property type="match status" value="1"/>
</dbReference>
<evidence type="ECO:0000256" key="1">
    <source>
        <dbReference type="SAM" id="Phobius"/>
    </source>
</evidence>
<protein>
    <submittedName>
        <fullName evidence="2">DUF485 domain-containing protein</fullName>
    </submittedName>
</protein>
<evidence type="ECO:0000313" key="3">
    <source>
        <dbReference type="Proteomes" id="UP000807785"/>
    </source>
</evidence>
<dbReference type="PANTHER" id="PTHR38598">
    <property type="entry name" value="INNER MEMBRANE PROTEIN YJCH"/>
    <property type="match status" value="1"/>
</dbReference>
<accession>A0A9D7E6Y3</accession>
<proteinExistence type="predicted"/>
<gene>
    <name evidence="2" type="ORF">IPH26_21020</name>
</gene>
<organism evidence="2 3">
    <name type="scientific">Candidatus Methylophosphatis roskildensis</name>
    <dbReference type="NCBI Taxonomy" id="2899263"/>
    <lineage>
        <taxon>Bacteria</taxon>
        <taxon>Pseudomonadati</taxon>
        <taxon>Pseudomonadota</taxon>
        <taxon>Betaproteobacteria</taxon>
        <taxon>Nitrosomonadales</taxon>
        <taxon>Sterolibacteriaceae</taxon>
        <taxon>Candidatus Methylophosphatis</taxon>
    </lineage>
</organism>
<dbReference type="InterPro" id="IPR007436">
    <property type="entry name" value="DUF485"/>
</dbReference>
<dbReference type="Proteomes" id="UP000807785">
    <property type="component" value="Unassembled WGS sequence"/>
</dbReference>
<dbReference type="InterPro" id="IPR052959">
    <property type="entry name" value="Inner_membrane_assoc"/>
</dbReference>
<dbReference type="EMBL" id="JADJEV010000005">
    <property type="protein sequence ID" value="MBK6975314.1"/>
    <property type="molecule type" value="Genomic_DNA"/>
</dbReference>
<dbReference type="PANTHER" id="PTHR38598:SF1">
    <property type="entry name" value="INNER MEMBRANE PROTEIN YJCH"/>
    <property type="match status" value="1"/>
</dbReference>
<sequence length="104" mass="11613">MHEDTNARLRDNPKFQKLVSTRSTYSIVMTLAMIVGYFGYILLVAFNKDFLAQKLGAELVTSVGLLIGVGVLLFAIIITGLYVRRSNTEFDSLNEDLIKEANKP</sequence>
<keyword evidence="1" id="KW-0812">Transmembrane</keyword>